<dbReference type="GO" id="GO:0015562">
    <property type="term" value="F:efflux transmembrane transporter activity"/>
    <property type="evidence" value="ECO:0007669"/>
    <property type="project" value="TreeGrafter"/>
</dbReference>
<protein>
    <submittedName>
        <fullName evidence="7">Secretion protein HlyD family protein</fullName>
    </submittedName>
</protein>
<keyword evidence="3" id="KW-0472">Membrane</keyword>
<gene>
    <name evidence="7" type="ORF">MBAV_003064</name>
</gene>
<name>A0A0F3GSC9_9BACT</name>
<evidence type="ECO:0000259" key="6">
    <source>
        <dbReference type="Pfam" id="PF25954"/>
    </source>
</evidence>
<dbReference type="Gene3D" id="2.40.420.20">
    <property type="match status" value="1"/>
</dbReference>
<dbReference type="InterPro" id="IPR058792">
    <property type="entry name" value="Beta-barrel_RND_2"/>
</dbReference>
<dbReference type="PATRIC" id="fig|29290.4.peg.4061"/>
<keyword evidence="8" id="KW-1185">Reference proteome</keyword>
<proteinExistence type="inferred from homology"/>
<dbReference type="Pfam" id="PF25876">
    <property type="entry name" value="HH_MFP_RND"/>
    <property type="match status" value="1"/>
</dbReference>
<dbReference type="InterPro" id="IPR006143">
    <property type="entry name" value="RND_pump_MFP"/>
</dbReference>
<dbReference type="GO" id="GO:1990281">
    <property type="term" value="C:efflux pump complex"/>
    <property type="evidence" value="ECO:0007669"/>
    <property type="project" value="TreeGrafter"/>
</dbReference>
<dbReference type="Pfam" id="PF25917">
    <property type="entry name" value="BSH_RND"/>
    <property type="match status" value="1"/>
</dbReference>
<dbReference type="Pfam" id="PF25954">
    <property type="entry name" value="Beta-barrel_RND_2"/>
    <property type="match status" value="1"/>
</dbReference>
<dbReference type="EMBL" id="LACI01001315">
    <property type="protein sequence ID" value="KJU84742.1"/>
    <property type="molecule type" value="Genomic_DNA"/>
</dbReference>
<evidence type="ECO:0000256" key="1">
    <source>
        <dbReference type="ARBA" id="ARBA00009477"/>
    </source>
</evidence>
<dbReference type="Gene3D" id="2.40.50.100">
    <property type="match status" value="1"/>
</dbReference>
<feature type="transmembrane region" description="Helical" evidence="3">
    <location>
        <begin position="21"/>
        <end position="43"/>
    </location>
</feature>
<sequence>MTDIDIKDLRIDKTSFVKRRRYRGVVLILLVMLAVVAIVWYYFREGSIARVEVALVALMYPSESVTVLNASGYVTAQRRASVSSKITGRLVDIRVEEGSRIKKGDVLARLEGEDALMARDQAAANLQVARDELRQVSAELEEAEANFKRYKKLLESEYISRSQYDSALMQYKRVQAAEQAASARIKATEAALAAAGVSVDYSVIRAPFDGVVLTKNADIGDIVTPLGAAANVKAAVVTIADLGTLAIEVDVSESNIGKVMVGQPCELLLDALSDKRFRGSVHMIVPTADRTKGAITVKVNFDEHDQRVLPEMSAKVAFLSRVITDDDKRPRTVLGTGAILNKAGRQVVFLIRDDVVVQTVIKTGAVFGERVEVLEGLKVGDKVVARDLAQLRNGQRIRLKEK</sequence>
<evidence type="ECO:0000256" key="3">
    <source>
        <dbReference type="SAM" id="Phobius"/>
    </source>
</evidence>
<keyword evidence="3" id="KW-0812">Transmembrane</keyword>
<comment type="similarity">
    <text evidence="1">Belongs to the membrane fusion protein (MFP) (TC 8.A.1) family.</text>
</comment>
<reference evidence="7 8" key="1">
    <citation type="submission" date="2015-02" db="EMBL/GenBank/DDBJ databases">
        <title>Single-cell genomics of uncultivated deep-branching MTB reveals a conserved set of magnetosome genes.</title>
        <authorList>
            <person name="Kolinko S."/>
            <person name="Richter M."/>
            <person name="Glockner F.O."/>
            <person name="Brachmann A."/>
            <person name="Schuler D."/>
        </authorList>
    </citation>
    <scope>NUCLEOTIDE SEQUENCE [LARGE SCALE GENOMIC DNA]</scope>
    <source>
        <strain evidence="7">TM-1</strain>
    </source>
</reference>
<feature type="domain" description="Multidrug resistance protein MdtA-like barrel-sandwich hybrid" evidence="5">
    <location>
        <begin position="78"/>
        <end position="228"/>
    </location>
</feature>
<dbReference type="Proteomes" id="UP000033423">
    <property type="component" value="Unassembled WGS sequence"/>
</dbReference>
<dbReference type="PANTHER" id="PTHR30469">
    <property type="entry name" value="MULTIDRUG RESISTANCE PROTEIN MDTA"/>
    <property type="match status" value="1"/>
</dbReference>
<dbReference type="Gene3D" id="2.40.30.170">
    <property type="match status" value="1"/>
</dbReference>
<comment type="caution">
    <text evidence="7">The sequence shown here is derived from an EMBL/GenBank/DDBJ whole genome shotgun (WGS) entry which is preliminary data.</text>
</comment>
<keyword evidence="3" id="KW-1133">Transmembrane helix</keyword>
<dbReference type="Gene3D" id="1.10.287.470">
    <property type="entry name" value="Helix hairpin bin"/>
    <property type="match status" value="1"/>
</dbReference>
<evidence type="ECO:0000259" key="5">
    <source>
        <dbReference type="Pfam" id="PF25917"/>
    </source>
</evidence>
<feature type="domain" description="CusB-like beta-barrel" evidence="6">
    <location>
        <begin position="247"/>
        <end position="318"/>
    </location>
</feature>
<feature type="domain" description="Multidrug resistance protein MdtA-like alpha-helical hairpin" evidence="4">
    <location>
        <begin position="126"/>
        <end position="202"/>
    </location>
</feature>
<dbReference type="PANTHER" id="PTHR30469:SF38">
    <property type="entry name" value="HLYD FAMILY SECRETION PROTEIN"/>
    <property type="match status" value="1"/>
</dbReference>
<evidence type="ECO:0000313" key="7">
    <source>
        <dbReference type="EMBL" id="KJU84742.1"/>
    </source>
</evidence>
<dbReference type="AlphaFoldDB" id="A0A0F3GSC9"/>
<feature type="coiled-coil region" evidence="2">
    <location>
        <begin position="119"/>
        <end position="153"/>
    </location>
</feature>
<dbReference type="InterPro" id="IPR058625">
    <property type="entry name" value="MdtA-like_BSH"/>
</dbReference>
<evidence type="ECO:0000256" key="2">
    <source>
        <dbReference type="SAM" id="Coils"/>
    </source>
</evidence>
<evidence type="ECO:0000259" key="4">
    <source>
        <dbReference type="Pfam" id="PF25876"/>
    </source>
</evidence>
<dbReference type="NCBIfam" id="TIGR01730">
    <property type="entry name" value="RND_mfp"/>
    <property type="match status" value="1"/>
</dbReference>
<organism evidence="7 8">
    <name type="scientific">Candidatus Magnetobacterium bavaricum</name>
    <dbReference type="NCBI Taxonomy" id="29290"/>
    <lineage>
        <taxon>Bacteria</taxon>
        <taxon>Pseudomonadati</taxon>
        <taxon>Nitrospirota</taxon>
        <taxon>Thermodesulfovibrionia</taxon>
        <taxon>Thermodesulfovibrionales</taxon>
        <taxon>Candidatus Magnetobacteriaceae</taxon>
        <taxon>Candidatus Magnetobacterium</taxon>
    </lineage>
</organism>
<dbReference type="InterPro" id="IPR058624">
    <property type="entry name" value="MdtA-like_HH"/>
</dbReference>
<dbReference type="SUPFAM" id="SSF111369">
    <property type="entry name" value="HlyD-like secretion proteins"/>
    <property type="match status" value="1"/>
</dbReference>
<evidence type="ECO:0000313" key="8">
    <source>
        <dbReference type="Proteomes" id="UP000033423"/>
    </source>
</evidence>
<keyword evidence="2" id="KW-0175">Coiled coil</keyword>
<accession>A0A0F3GSC9</accession>